<keyword evidence="4" id="KW-1185">Reference proteome</keyword>
<evidence type="ECO:0000313" key="3">
    <source>
        <dbReference type="EMBL" id="GLD49577.1"/>
    </source>
</evidence>
<feature type="transmembrane region" description="Helical" evidence="2">
    <location>
        <begin position="84"/>
        <end position="106"/>
    </location>
</feature>
<reference evidence="3" key="1">
    <citation type="submission" date="2022-08" db="EMBL/GenBank/DDBJ databases">
        <title>Genome sequencing of akame (Lates japonicus).</title>
        <authorList>
            <person name="Hashiguchi Y."/>
            <person name="Takahashi H."/>
        </authorList>
    </citation>
    <scope>NUCLEOTIDE SEQUENCE</scope>
    <source>
        <strain evidence="3">Kochi</strain>
    </source>
</reference>
<gene>
    <name evidence="3" type="ORF">AKAME5_002750800</name>
</gene>
<comment type="caution">
    <text evidence="3">The sequence shown here is derived from an EMBL/GenBank/DDBJ whole genome shotgun (WGS) entry which is preliminary data.</text>
</comment>
<name>A0AAD3QYN2_LATJO</name>
<sequence>MARDKRGRGREGIREDDTNEEDKESLLATSVREVARLSSSAQIWAVTSSHDGGDTEEDDSCFAPLNSSCTLMHGTPEVMLIKTLLYCIALFTVMLNLLVIISISHFRHRHFS</sequence>
<feature type="compositionally biased region" description="Basic and acidic residues" evidence="1">
    <location>
        <begin position="1"/>
        <end position="16"/>
    </location>
</feature>
<dbReference type="EMBL" id="BRZM01003569">
    <property type="protein sequence ID" value="GLD49577.1"/>
    <property type="molecule type" value="Genomic_DNA"/>
</dbReference>
<keyword evidence="2" id="KW-0812">Transmembrane</keyword>
<protein>
    <submittedName>
        <fullName evidence="3">Trace amine-associated receptor 13c-like protein</fullName>
    </submittedName>
</protein>
<dbReference type="Proteomes" id="UP001279410">
    <property type="component" value="Unassembled WGS sequence"/>
</dbReference>
<evidence type="ECO:0000256" key="1">
    <source>
        <dbReference type="SAM" id="MobiDB-lite"/>
    </source>
</evidence>
<feature type="region of interest" description="Disordered" evidence="1">
    <location>
        <begin position="1"/>
        <end position="25"/>
    </location>
</feature>
<organism evidence="3 4">
    <name type="scientific">Lates japonicus</name>
    <name type="common">Japanese lates</name>
    <dbReference type="NCBI Taxonomy" id="270547"/>
    <lineage>
        <taxon>Eukaryota</taxon>
        <taxon>Metazoa</taxon>
        <taxon>Chordata</taxon>
        <taxon>Craniata</taxon>
        <taxon>Vertebrata</taxon>
        <taxon>Euteleostomi</taxon>
        <taxon>Actinopterygii</taxon>
        <taxon>Neopterygii</taxon>
        <taxon>Teleostei</taxon>
        <taxon>Neoteleostei</taxon>
        <taxon>Acanthomorphata</taxon>
        <taxon>Carangaria</taxon>
        <taxon>Carangaria incertae sedis</taxon>
        <taxon>Centropomidae</taxon>
        <taxon>Lates</taxon>
    </lineage>
</organism>
<evidence type="ECO:0000256" key="2">
    <source>
        <dbReference type="SAM" id="Phobius"/>
    </source>
</evidence>
<keyword evidence="2" id="KW-0472">Membrane</keyword>
<accession>A0AAD3QYN2</accession>
<keyword evidence="2" id="KW-1133">Transmembrane helix</keyword>
<proteinExistence type="predicted"/>
<dbReference type="AlphaFoldDB" id="A0AAD3QYN2"/>
<evidence type="ECO:0000313" key="4">
    <source>
        <dbReference type="Proteomes" id="UP001279410"/>
    </source>
</evidence>
<keyword evidence="3" id="KW-0675">Receptor</keyword>